<evidence type="ECO:0000256" key="3">
    <source>
        <dbReference type="ARBA" id="ARBA00060902"/>
    </source>
</evidence>
<dbReference type="InterPro" id="IPR010562">
    <property type="entry name" value="Haemolymph_juvenile_hormone-bd"/>
</dbReference>
<evidence type="ECO:0000256" key="1">
    <source>
        <dbReference type="ARBA" id="ARBA00022729"/>
    </source>
</evidence>
<reference evidence="4" key="1">
    <citation type="journal article" date="2015" name="PLoS ONE">
        <title>Identification and Comparative Expression Profiles of Chemoreception Genes Revealed from Major Chemoreception Organs of the Rice Leaf Folder, Cnaphalocrocis medinalis (Lepidoptera: Pyralidae).</title>
        <authorList>
            <person name="Zeng F.F."/>
            <person name="Zhao Z.F."/>
            <person name="Yan M.J."/>
            <person name="Zhou W."/>
            <person name="Zhang Z."/>
            <person name="Zhang A."/>
            <person name="Lu Z.X."/>
            <person name="Wang M.Q."/>
        </authorList>
    </citation>
    <scope>NUCLEOTIDE SEQUENCE</scope>
</reference>
<feature type="non-terminal residue" evidence="4">
    <location>
        <position position="223"/>
    </location>
</feature>
<name>A0A0U3BJV7_CNAME</name>
<comment type="similarity">
    <text evidence="3">Belongs to the TO family.</text>
</comment>
<sequence>TLLTTLFLAPVTKCDAKDSKCLKKSSQALIPSFAAGIPEYGVQTLDPLHIKTVDASSPNLNLEIKDMVVTGLKDCVAKKIERNETNLFTRILCTTKAEGQYTMHGQLLILPIEGNGRAEVKLNKIQMEVQHNMITKTGKDGKKHWQVKSYSYDFQLKDRAYVHFENLFSGNQLLAQAAQEIISSNGNEIVMEVGPPVIKAIVDKLVDSVNNFFKAVPLEDLEL</sequence>
<dbReference type="PANTHER" id="PTHR11008:SF32">
    <property type="entry name" value="CIRCADIAN CLOCK-CONTROLLED PROTEIN DAYWAKE-RELATED"/>
    <property type="match status" value="1"/>
</dbReference>
<organism evidence="4">
    <name type="scientific">Cnaphalocrocis medinalis</name>
    <name type="common">Rice leaffolder moth</name>
    <dbReference type="NCBI Taxonomy" id="437488"/>
    <lineage>
        <taxon>Eukaryota</taxon>
        <taxon>Metazoa</taxon>
        <taxon>Ecdysozoa</taxon>
        <taxon>Arthropoda</taxon>
        <taxon>Hexapoda</taxon>
        <taxon>Insecta</taxon>
        <taxon>Pterygota</taxon>
        <taxon>Neoptera</taxon>
        <taxon>Endopterygota</taxon>
        <taxon>Lepidoptera</taxon>
        <taxon>Glossata</taxon>
        <taxon>Ditrysia</taxon>
        <taxon>Pyraloidea</taxon>
        <taxon>Crambidae</taxon>
        <taxon>Pyraustinae</taxon>
        <taxon>Cnaphalocrocis</taxon>
    </lineage>
</organism>
<gene>
    <name evidence="4" type="primary">obp7</name>
</gene>
<keyword evidence="1" id="KW-0732">Signal</keyword>
<dbReference type="GO" id="GO:0005615">
    <property type="term" value="C:extracellular space"/>
    <property type="evidence" value="ECO:0007669"/>
    <property type="project" value="TreeGrafter"/>
</dbReference>
<dbReference type="SMART" id="SM00700">
    <property type="entry name" value="JHBP"/>
    <property type="match status" value="1"/>
</dbReference>
<dbReference type="InterPro" id="IPR038606">
    <property type="entry name" value="To_sf"/>
</dbReference>
<keyword evidence="2" id="KW-0090">Biological rhythms</keyword>
<dbReference type="FunFam" id="3.15.10.30:FF:000001">
    <property type="entry name" value="Takeout-like protein 1"/>
    <property type="match status" value="1"/>
</dbReference>
<evidence type="ECO:0000256" key="2">
    <source>
        <dbReference type="ARBA" id="ARBA00023108"/>
    </source>
</evidence>
<feature type="non-terminal residue" evidence="4">
    <location>
        <position position="1"/>
    </location>
</feature>
<dbReference type="Pfam" id="PF06585">
    <property type="entry name" value="JHBP"/>
    <property type="match status" value="1"/>
</dbReference>
<dbReference type="GO" id="GO:0007623">
    <property type="term" value="P:circadian rhythm"/>
    <property type="evidence" value="ECO:0007669"/>
    <property type="project" value="UniProtKB-ARBA"/>
</dbReference>
<proteinExistence type="evidence at transcript level"/>
<dbReference type="AlphaFoldDB" id="A0A0U3BJV7"/>
<dbReference type="Gene3D" id="3.15.10.30">
    <property type="entry name" value="Haemolymph juvenile hormone binding protein"/>
    <property type="match status" value="1"/>
</dbReference>
<evidence type="ECO:0000313" key="4">
    <source>
        <dbReference type="EMBL" id="ALT31637.1"/>
    </source>
</evidence>
<reference evidence="4" key="2">
    <citation type="submission" date="2015-03" db="EMBL/GenBank/DDBJ databases">
        <authorList>
            <person name="Murphy D."/>
        </authorList>
    </citation>
    <scope>NUCLEOTIDE SEQUENCE</scope>
</reference>
<accession>A0A0U3BJV7</accession>
<dbReference type="PANTHER" id="PTHR11008">
    <property type="entry name" value="PROTEIN TAKEOUT-LIKE PROTEIN"/>
    <property type="match status" value="1"/>
</dbReference>
<protein>
    <submittedName>
        <fullName evidence="4">Odorant-binding protein 7</fullName>
    </submittedName>
</protein>
<dbReference type="EMBL" id="KP975118">
    <property type="protein sequence ID" value="ALT31637.1"/>
    <property type="molecule type" value="mRNA"/>
</dbReference>